<evidence type="ECO:0000313" key="2">
    <source>
        <dbReference type="EMBL" id="MFC1436035.1"/>
    </source>
</evidence>
<comment type="caution">
    <text evidence="2">The sequence shown here is derived from an EMBL/GenBank/DDBJ whole genome shotgun (WGS) entry which is preliminary data.</text>
</comment>
<organism evidence="2 3">
    <name type="scientific">Streptacidiphilus alkalitolerans</name>
    <dbReference type="NCBI Taxonomy" id="3342712"/>
    <lineage>
        <taxon>Bacteria</taxon>
        <taxon>Bacillati</taxon>
        <taxon>Actinomycetota</taxon>
        <taxon>Actinomycetes</taxon>
        <taxon>Kitasatosporales</taxon>
        <taxon>Streptomycetaceae</taxon>
        <taxon>Streptacidiphilus</taxon>
    </lineage>
</organism>
<protein>
    <submittedName>
        <fullName evidence="2">Uncharacterized protein</fullName>
    </submittedName>
</protein>
<reference evidence="2 3" key="1">
    <citation type="submission" date="2024-09" db="EMBL/GenBank/DDBJ databases">
        <authorList>
            <person name="Lee S.D."/>
        </authorList>
    </citation>
    <scope>NUCLEOTIDE SEQUENCE [LARGE SCALE GENOMIC DNA]</scope>
    <source>
        <strain evidence="2 3">N1-3</strain>
    </source>
</reference>
<dbReference type="RefSeq" id="WP_380559455.1">
    <property type="nucleotide sequence ID" value="NZ_JBHEZY010000024.1"/>
</dbReference>
<sequence>MSTSTPPPAWRRKREVKRRTETEQRQTNHAAKIRAKGAEEGLKGSAQAEWDILRATVGRLPDGVRDGEWMQITQALRSLSTRLAERHSK</sequence>
<dbReference type="EMBL" id="JBHEZY010000024">
    <property type="protein sequence ID" value="MFC1436035.1"/>
    <property type="molecule type" value="Genomic_DNA"/>
</dbReference>
<accession>A0ABV6XCL7</accession>
<dbReference type="Proteomes" id="UP001592530">
    <property type="component" value="Unassembled WGS sequence"/>
</dbReference>
<gene>
    <name evidence="2" type="ORF">ACEZDB_35920</name>
</gene>
<name>A0ABV6XCL7_9ACTN</name>
<evidence type="ECO:0000313" key="3">
    <source>
        <dbReference type="Proteomes" id="UP001592530"/>
    </source>
</evidence>
<proteinExistence type="predicted"/>
<evidence type="ECO:0000256" key="1">
    <source>
        <dbReference type="SAM" id="MobiDB-lite"/>
    </source>
</evidence>
<feature type="region of interest" description="Disordered" evidence="1">
    <location>
        <begin position="1"/>
        <end position="31"/>
    </location>
</feature>